<name>A0A2R6NXZ0_9APHY</name>
<dbReference type="Proteomes" id="UP000186601">
    <property type="component" value="Unassembled WGS sequence"/>
</dbReference>
<keyword evidence="2" id="KW-1185">Reference proteome</keyword>
<comment type="caution">
    <text evidence="1">The sequence shown here is derived from an EMBL/GenBank/DDBJ whole genome shotgun (WGS) entry which is preliminary data.</text>
</comment>
<evidence type="ECO:0000313" key="1">
    <source>
        <dbReference type="EMBL" id="PSR79631.1"/>
    </source>
</evidence>
<accession>A0A2R6NXZ0</accession>
<proteinExistence type="predicted"/>
<protein>
    <submittedName>
        <fullName evidence="1">Uncharacterized protein</fullName>
    </submittedName>
</protein>
<sequence>MLATWAVIVLMKRRAKRRAQRIYAQVTAYDPPSVQEHSFANPEWEKPARGPDVESYYKAPELGYEYKPTYIPPVYKPAVLESARNSFEVIPPAIPAPPTVQGHLYPPPVTS</sequence>
<reference evidence="1 2" key="1">
    <citation type="submission" date="2018-02" db="EMBL/GenBank/DDBJ databases">
        <title>Genome sequence of the basidiomycete white-rot fungus Phlebia centrifuga.</title>
        <authorList>
            <person name="Granchi Z."/>
            <person name="Peng M."/>
            <person name="de Vries R.P."/>
            <person name="Hilden K."/>
            <person name="Makela M.R."/>
            <person name="Grigoriev I."/>
            <person name="Riley R."/>
        </authorList>
    </citation>
    <scope>NUCLEOTIDE SEQUENCE [LARGE SCALE GENOMIC DNA]</scope>
    <source>
        <strain evidence="1 2">FBCC195</strain>
    </source>
</reference>
<organism evidence="1 2">
    <name type="scientific">Hermanssonia centrifuga</name>
    <dbReference type="NCBI Taxonomy" id="98765"/>
    <lineage>
        <taxon>Eukaryota</taxon>
        <taxon>Fungi</taxon>
        <taxon>Dikarya</taxon>
        <taxon>Basidiomycota</taxon>
        <taxon>Agaricomycotina</taxon>
        <taxon>Agaricomycetes</taxon>
        <taxon>Polyporales</taxon>
        <taxon>Meruliaceae</taxon>
        <taxon>Hermanssonia</taxon>
    </lineage>
</organism>
<evidence type="ECO:0000313" key="2">
    <source>
        <dbReference type="Proteomes" id="UP000186601"/>
    </source>
</evidence>
<dbReference type="AlphaFoldDB" id="A0A2R6NXZ0"/>
<dbReference type="EMBL" id="MLYV02000690">
    <property type="protein sequence ID" value="PSR79631.1"/>
    <property type="molecule type" value="Genomic_DNA"/>
</dbReference>
<gene>
    <name evidence="1" type="ORF">PHLCEN_2v6932</name>
</gene>